<name>A0A6C0I3M2_9ZZZZ</name>
<accession>A0A6C0I3M2</accession>
<dbReference type="EMBL" id="MN740094">
    <property type="protein sequence ID" value="QHT87608.1"/>
    <property type="molecule type" value="Genomic_DNA"/>
</dbReference>
<reference evidence="1" key="1">
    <citation type="journal article" date="2020" name="Nature">
        <title>Giant virus diversity and host interactions through global metagenomics.</title>
        <authorList>
            <person name="Schulz F."/>
            <person name="Roux S."/>
            <person name="Paez-Espino D."/>
            <person name="Jungbluth S."/>
            <person name="Walsh D.A."/>
            <person name="Denef V.J."/>
            <person name="McMahon K.D."/>
            <person name="Konstantinidis K.T."/>
            <person name="Eloe-Fadrosh E.A."/>
            <person name="Kyrpides N.C."/>
            <person name="Woyke T."/>
        </authorList>
    </citation>
    <scope>NUCLEOTIDE SEQUENCE</scope>
    <source>
        <strain evidence="1">GVMAG-M-3300023184-190</strain>
    </source>
</reference>
<protein>
    <submittedName>
        <fullName evidence="1">Uncharacterized protein</fullName>
    </submittedName>
</protein>
<evidence type="ECO:0000313" key="1">
    <source>
        <dbReference type="EMBL" id="QHT87608.1"/>
    </source>
</evidence>
<dbReference type="AlphaFoldDB" id="A0A6C0I3M2"/>
<sequence>MSSFLFETFIKEPTTSSFMEMLPLIQPFMLTVENKSLFSTVEMEKKIVLENKVEAVVVVENKVEAIVVENKVEAVVVVENKVESVVVVENKLKPIINTILPKNRNDSLFWCLYILHFGYNDYIQVSRNYGVRSLEVKKQVGDWLTKFPNALKLTNYKVTKASIQEIISECITCQKETSMLSLLAILAHFKMNLFIIDAKERFLLEFIGGCHDGPTYLIQKGGRSNYSIVGDRLTDNDKKYWKEKCLCLHHYEKPLQTISHYKVDDLHSIINKLNIKLEEGKKYKKQDLYLLLWNECLQN</sequence>
<proteinExistence type="predicted"/>
<organism evidence="1">
    <name type="scientific">viral metagenome</name>
    <dbReference type="NCBI Taxonomy" id="1070528"/>
    <lineage>
        <taxon>unclassified sequences</taxon>
        <taxon>metagenomes</taxon>
        <taxon>organismal metagenomes</taxon>
    </lineage>
</organism>